<evidence type="ECO:0000256" key="1">
    <source>
        <dbReference type="SAM" id="Phobius"/>
    </source>
</evidence>
<keyword evidence="3" id="KW-1185">Reference proteome</keyword>
<comment type="caution">
    <text evidence="2">The sequence shown here is derived from an EMBL/GenBank/DDBJ whole genome shotgun (WGS) entry which is preliminary data.</text>
</comment>
<keyword evidence="1" id="KW-1133">Transmembrane helix</keyword>
<reference evidence="2" key="1">
    <citation type="journal article" date="2023" name="IScience">
        <title>Live-bearing cockroach genome reveals convergent evolutionary mechanisms linked to viviparity in insects and beyond.</title>
        <authorList>
            <person name="Fouks B."/>
            <person name="Harrison M.C."/>
            <person name="Mikhailova A.A."/>
            <person name="Marchal E."/>
            <person name="English S."/>
            <person name="Carruthers M."/>
            <person name="Jennings E.C."/>
            <person name="Chiamaka E.L."/>
            <person name="Frigard R.A."/>
            <person name="Pippel M."/>
            <person name="Attardo G.M."/>
            <person name="Benoit J.B."/>
            <person name="Bornberg-Bauer E."/>
            <person name="Tobe S.S."/>
        </authorList>
    </citation>
    <scope>NUCLEOTIDE SEQUENCE</scope>
    <source>
        <strain evidence="2">Stay&amp;Tobe</strain>
    </source>
</reference>
<name>A0AAD8EJJ6_DIPPU</name>
<feature type="transmembrane region" description="Helical" evidence="1">
    <location>
        <begin position="293"/>
        <end position="311"/>
    </location>
</feature>
<feature type="transmembrane region" description="Helical" evidence="1">
    <location>
        <begin position="94"/>
        <end position="111"/>
    </location>
</feature>
<feature type="transmembrane region" description="Helical" evidence="1">
    <location>
        <begin position="132"/>
        <end position="155"/>
    </location>
</feature>
<dbReference type="AlphaFoldDB" id="A0AAD8EJJ6"/>
<dbReference type="EMBL" id="JASPKZ010003794">
    <property type="protein sequence ID" value="KAJ9592975.1"/>
    <property type="molecule type" value="Genomic_DNA"/>
</dbReference>
<sequence>MKSKVFISEEGSNRQQIQHFYSIIRPTALICKILGTFNIKNSFSNDGRCLQYRLLSLDTLWSSIMYITIAYLVWKYETFPWWITLAPVETYRNISMLFLCIYYDKFLLDLIRHFEDYDILYYIKCKHAPTKSFFGSGTIWMLIALFLISTSLAQSFSMVNVDPNRSIPRTLADCIIVVFPWISSQSLFILYILLCVNISSRFRDIHSLSKNVVANITAEKLFESWKLVNENKEKIEDGLEKIRILFNHLSEIIIKLNKCYGMKLANHMMMCFVQMLLDAYQHIYNFGIKPNQLILFLCYQAFIVLIIAAITENVTTNVSIF</sequence>
<feature type="non-terminal residue" evidence="2">
    <location>
        <position position="321"/>
    </location>
</feature>
<evidence type="ECO:0000313" key="2">
    <source>
        <dbReference type="EMBL" id="KAJ9592975.1"/>
    </source>
</evidence>
<reference evidence="2" key="2">
    <citation type="submission" date="2023-05" db="EMBL/GenBank/DDBJ databases">
        <authorList>
            <person name="Fouks B."/>
        </authorList>
    </citation>
    <scope>NUCLEOTIDE SEQUENCE</scope>
    <source>
        <strain evidence="2">Stay&amp;Tobe</strain>
        <tissue evidence="2">Testes</tissue>
    </source>
</reference>
<feature type="transmembrane region" description="Helical" evidence="1">
    <location>
        <begin position="54"/>
        <end position="74"/>
    </location>
</feature>
<evidence type="ECO:0008006" key="4">
    <source>
        <dbReference type="Google" id="ProtNLM"/>
    </source>
</evidence>
<gene>
    <name evidence="2" type="ORF">L9F63_015345</name>
</gene>
<dbReference type="Proteomes" id="UP001233999">
    <property type="component" value="Unassembled WGS sequence"/>
</dbReference>
<evidence type="ECO:0000313" key="3">
    <source>
        <dbReference type="Proteomes" id="UP001233999"/>
    </source>
</evidence>
<accession>A0AAD8EJJ6</accession>
<proteinExistence type="predicted"/>
<organism evidence="2 3">
    <name type="scientific">Diploptera punctata</name>
    <name type="common">Pacific beetle cockroach</name>
    <dbReference type="NCBI Taxonomy" id="6984"/>
    <lineage>
        <taxon>Eukaryota</taxon>
        <taxon>Metazoa</taxon>
        <taxon>Ecdysozoa</taxon>
        <taxon>Arthropoda</taxon>
        <taxon>Hexapoda</taxon>
        <taxon>Insecta</taxon>
        <taxon>Pterygota</taxon>
        <taxon>Neoptera</taxon>
        <taxon>Polyneoptera</taxon>
        <taxon>Dictyoptera</taxon>
        <taxon>Blattodea</taxon>
        <taxon>Blaberoidea</taxon>
        <taxon>Blaberidae</taxon>
        <taxon>Diplopterinae</taxon>
        <taxon>Diploptera</taxon>
    </lineage>
</organism>
<protein>
    <recommendedName>
        <fullName evidence="4">Gustatory receptor</fullName>
    </recommendedName>
</protein>
<keyword evidence="1" id="KW-0472">Membrane</keyword>
<keyword evidence="1" id="KW-0812">Transmembrane</keyword>
<feature type="transmembrane region" description="Helical" evidence="1">
    <location>
        <begin position="175"/>
        <end position="196"/>
    </location>
</feature>